<sequence>MADTKEPHHIAYLTGEYPAVSHTFILREVEALKRLGSRVSTCSIRQTGPEHHRGPSEKAALESTFYVLKTARRPVKLFAALLAAVLSPGRLFRAIALAWRTRPPGFKAGLYQVFYLIEAMILSKHLKEKAVDHLHNHFGNSSCSVAMLTSELSGIPFSYTMHGPAIFFEPRYWRIDEKIARAKFVACISHFCRSQGMIFADPQYWPKMHIVHCGVQPENYTPNPAGKSGRQFIFVGRLAAVKGILVLIDAFAKTRAQHPDARLTIVGDGVERAKIEDFIAQKGVSDAVHLTGYLSQDEVAEHLSNSDVFVLPSFAEGVPVVLMEAMASRLPVIATRIAGIQELVADGQTGTTIPPADVDALATAMSAMFDDPDQWSKMGDEGRKKIETDFNQDKEAAWLRTLIEAETTPPTLRP</sequence>
<gene>
    <name evidence="2" type="ORF">SAMN05444003_2357</name>
</gene>
<dbReference type="Pfam" id="PF00534">
    <property type="entry name" value="Glycos_transf_1"/>
    <property type="match status" value="1"/>
</dbReference>
<dbReference type="RefSeq" id="WP_072901294.1">
    <property type="nucleotide sequence ID" value="NZ_FQXB01000003.1"/>
</dbReference>
<evidence type="ECO:0000313" key="2">
    <source>
        <dbReference type="EMBL" id="SHH18357.1"/>
    </source>
</evidence>
<dbReference type="AlphaFoldDB" id="A0A1M5QW01"/>
<dbReference type="SUPFAM" id="SSF53756">
    <property type="entry name" value="UDP-Glycosyltransferase/glycogen phosphorylase"/>
    <property type="match status" value="1"/>
</dbReference>
<evidence type="ECO:0000313" key="3">
    <source>
        <dbReference type="Proteomes" id="UP000184074"/>
    </source>
</evidence>
<keyword evidence="2" id="KW-0808">Transferase</keyword>
<evidence type="ECO:0000259" key="1">
    <source>
        <dbReference type="Pfam" id="PF00534"/>
    </source>
</evidence>
<protein>
    <submittedName>
        <fullName evidence="2">Glycosyltransferase involved in cell wall bisynthesis</fullName>
    </submittedName>
</protein>
<accession>A0A1M5QW01</accession>
<proteinExistence type="predicted"/>
<dbReference type="PANTHER" id="PTHR45947:SF15">
    <property type="entry name" value="TEICHURONIC ACID BIOSYNTHESIS GLYCOSYLTRANSFERASE TUAC-RELATED"/>
    <property type="match status" value="1"/>
</dbReference>
<keyword evidence="3" id="KW-1185">Reference proteome</keyword>
<dbReference type="STRING" id="1508389.SAMN05444003_2357"/>
<dbReference type="InterPro" id="IPR001296">
    <property type="entry name" value="Glyco_trans_1"/>
</dbReference>
<feature type="domain" description="Glycosyl transferase family 1" evidence="1">
    <location>
        <begin position="227"/>
        <end position="384"/>
    </location>
</feature>
<dbReference type="PANTHER" id="PTHR45947">
    <property type="entry name" value="SULFOQUINOVOSYL TRANSFERASE SQD2"/>
    <property type="match status" value="1"/>
</dbReference>
<name>A0A1M5QW01_9RHOB</name>
<reference evidence="2 3" key="1">
    <citation type="submission" date="2016-11" db="EMBL/GenBank/DDBJ databases">
        <authorList>
            <person name="Jaros S."/>
            <person name="Januszkiewicz K."/>
            <person name="Wedrychowicz H."/>
        </authorList>
    </citation>
    <scope>NUCLEOTIDE SEQUENCE [LARGE SCALE GENOMIC DNA]</scope>
    <source>
        <strain evidence="2 3">DSM 28715</strain>
    </source>
</reference>
<dbReference type="Gene3D" id="3.40.50.2000">
    <property type="entry name" value="Glycogen Phosphorylase B"/>
    <property type="match status" value="2"/>
</dbReference>
<dbReference type="Proteomes" id="UP000184074">
    <property type="component" value="Unassembled WGS sequence"/>
</dbReference>
<dbReference type="CDD" id="cd03801">
    <property type="entry name" value="GT4_PimA-like"/>
    <property type="match status" value="1"/>
</dbReference>
<organism evidence="2 3">
    <name type="scientific">Cognatiyoonia sediminum</name>
    <dbReference type="NCBI Taxonomy" id="1508389"/>
    <lineage>
        <taxon>Bacteria</taxon>
        <taxon>Pseudomonadati</taxon>
        <taxon>Pseudomonadota</taxon>
        <taxon>Alphaproteobacteria</taxon>
        <taxon>Rhodobacterales</taxon>
        <taxon>Paracoccaceae</taxon>
        <taxon>Cognatiyoonia</taxon>
    </lineage>
</organism>
<dbReference type="EMBL" id="FQXB01000003">
    <property type="protein sequence ID" value="SHH18357.1"/>
    <property type="molecule type" value="Genomic_DNA"/>
</dbReference>
<dbReference type="GO" id="GO:0016757">
    <property type="term" value="F:glycosyltransferase activity"/>
    <property type="evidence" value="ECO:0007669"/>
    <property type="project" value="InterPro"/>
</dbReference>
<dbReference type="InterPro" id="IPR050194">
    <property type="entry name" value="Glycosyltransferase_grp1"/>
</dbReference>
<dbReference type="OrthoDB" id="9790710at2"/>